<dbReference type="NCBIfam" id="TIGR03696">
    <property type="entry name" value="Rhs_assc_core"/>
    <property type="match status" value="1"/>
</dbReference>
<dbReference type="Gene3D" id="2.180.10.10">
    <property type="entry name" value="RHS repeat-associated core"/>
    <property type="match status" value="1"/>
</dbReference>
<dbReference type="InterPro" id="IPR050708">
    <property type="entry name" value="T6SS_VgrG/RHS"/>
</dbReference>
<comment type="caution">
    <text evidence="1">The sequence shown here is derived from an EMBL/GenBank/DDBJ whole genome shotgun (WGS) entry which is preliminary data.</text>
</comment>
<dbReference type="PANTHER" id="PTHR32305:SF15">
    <property type="entry name" value="PROTEIN RHSA-RELATED"/>
    <property type="match status" value="1"/>
</dbReference>
<dbReference type="Proteomes" id="UP001157960">
    <property type="component" value="Unassembled WGS sequence"/>
</dbReference>
<dbReference type="PANTHER" id="PTHR32305">
    <property type="match status" value="1"/>
</dbReference>
<name>A0ABY1PJ46_9FLAO</name>
<dbReference type="EMBL" id="FXTZ01000020">
    <property type="protein sequence ID" value="SMP35265.1"/>
    <property type="molecule type" value="Genomic_DNA"/>
</dbReference>
<accession>A0ABY1PJ46</accession>
<protein>
    <submittedName>
        <fullName evidence="1">RHS repeat-associated core domain-containing protein</fullName>
    </submittedName>
</protein>
<keyword evidence="2" id="KW-1185">Reference proteome</keyword>
<dbReference type="InterPro" id="IPR022385">
    <property type="entry name" value="Rhs_assc_core"/>
</dbReference>
<gene>
    <name evidence="1" type="ORF">SAMN06264346_12022</name>
</gene>
<proteinExistence type="predicted"/>
<evidence type="ECO:0000313" key="2">
    <source>
        <dbReference type="Proteomes" id="UP001157960"/>
    </source>
</evidence>
<sequence length="102" mass="11975">MVEQQEPTAYVNPYKFNAKELDSETGLYYYGARYYNPRLSIWYGVDPLAEEFPDWSPYVYTMQNPVKLIDPDGMLQLIQNQDFGKAFLHLLEEDWLELGGIL</sequence>
<evidence type="ECO:0000313" key="1">
    <source>
        <dbReference type="EMBL" id="SMP35265.1"/>
    </source>
</evidence>
<organism evidence="1 2">
    <name type="scientific">Chryseobacterium profundimaris</name>
    <dbReference type="NCBI Taxonomy" id="1387275"/>
    <lineage>
        <taxon>Bacteria</taxon>
        <taxon>Pseudomonadati</taxon>
        <taxon>Bacteroidota</taxon>
        <taxon>Flavobacteriia</taxon>
        <taxon>Flavobacteriales</taxon>
        <taxon>Weeksellaceae</taxon>
        <taxon>Chryseobacterium group</taxon>
        <taxon>Chryseobacterium</taxon>
    </lineage>
</organism>
<reference evidence="1 2" key="1">
    <citation type="submission" date="2017-05" db="EMBL/GenBank/DDBJ databases">
        <authorList>
            <person name="Varghese N."/>
            <person name="Submissions S."/>
        </authorList>
    </citation>
    <scope>NUCLEOTIDE SEQUENCE [LARGE SCALE GENOMIC DNA]</scope>
    <source>
        <strain evidence="1 2">DSM 28214</strain>
    </source>
</reference>